<sequence length="97" mass="11431">MLLPFAFAAPRRVRKRNHPACTDRRLSVTGIRLLLLLFTAFGYCMKYYKKGNAKKQEAVFRRMKAHLRQSHFIYEKAIRFFLELPSVRGILQDSVNL</sequence>
<organism evidence="2 3">
    <name type="scientific">Caldibacillus debilis</name>
    <dbReference type="NCBI Taxonomy" id="301148"/>
    <lineage>
        <taxon>Bacteria</taxon>
        <taxon>Bacillati</taxon>
        <taxon>Bacillota</taxon>
        <taxon>Bacilli</taxon>
        <taxon>Bacillales</taxon>
        <taxon>Bacillaceae</taxon>
        <taxon>Caldibacillus</taxon>
    </lineage>
</organism>
<evidence type="ECO:0000256" key="1">
    <source>
        <dbReference type="SAM" id="Phobius"/>
    </source>
</evidence>
<name>A0A3E0K7D5_9BACI</name>
<keyword evidence="1" id="KW-0812">Transmembrane</keyword>
<dbReference type="AlphaFoldDB" id="A0A3E0K7D5"/>
<reference evidence="2 3" key="1">
    <citation type="submission" date="2018-03" db="EMBL/GenBank/DDBJ databases">
        <authorList>
            <person name="Keele B.F."/>
        </authorList>
    </citation>
    <scope>NUCLEOTIDE SEQUENCE [LARGE SCALE GENOMIC DNA]</scope>
    <source>
        <strain evidence="2">ZCTH4_d</strain>
    </source>
</reference>
<keyword evidence="1" id="KW-1133">Transmembrane helix</keyword>
<dbReference type="Proteomes" id="UP000257014">
    <property type="component" value="Unassembled WGS sequence"/>
</dbReference>
<proteinExistence type="predicted"/>
<evidence type="ECO:0000313" key="2">
    <source>
        <dbReference type="EMBL" id="REJ30660.1"/>
    </source>
</evidence>
<dbReference type="EMBL" id="QEWE01000009">
    <property type="protein sequence ID" value="REJ30660.1"/>
    <property type="molecule type" value="Genomic_DNA"/>
</dbReference>
<keyword evidence="1" id="KW-0472">Membrane</keyword>
<feature type="transmembrane region" description="Helical" evidence="1">
    <location>
        <begin position="26"/>
        <end position="45"/>
    </location>
</feature>
<comment type="caution">
    <text evidence="2">The sequence shown here is derived from an EMBL/GenBank/DDBJ whole genome shotgun (WGS) entry which is preliminary data.</text>
</comment>
<gene>
    <name evidence="2" type="ORF">C6P37_02835</name>
</gene>
<evidence type="ECO:0000313" key="3">
    <source>
        <dbReference type="Proteomes" id="UP000257014"/>
    </source>
</evidence>
<accession>A0A3E0K7D5</accession>
<protein>
    <submittedName>
        <fullName evidence="2">Uncharacterized protein</fullName>
    </submittedName>
</protein>